<feature type="domain" description="Phosphoribulokinase/uridine kinase" evidence="1">
    <location>
        <begin position="40"/>
        <end position="167"/>
    </location>
</feature>
<sequence>MLSDVLLIGEKHKSAAKEIACHVFAEREPLVRTTPGYRYVIAVSGESGAGKSELSHSLARELKKKGIRVKILHADNYYRIKPLERRVQREATNFKSVGINEYDWALLNRNIDDFKQARASTMPCIDILTDEIDQLSTDFSCIDVLVVDGLYAVRIESVDLRVFIDLSYHETKKSQMERGKELTDDHRWQVLEREHRSVQSLRHLADLVVDSSFLVVDAASHDADGLSYALTSG</sequence>
<evidence type="ECO:0000259" key="1">
    <source>
        <dbReference type="Pfam" id="PF00485"/>
    </source>
</evidence>
<reference evidence="2" key="1">
    <citation type="submission" date="2008-06" db="EMBL/GenBank/DDBJ databases">
        <title>Complete sequence of chromosome of Prosthecochloris aestuarii DSM 271.</title>
        <authorList>
            <consortium name="US DOE Joint Genome Institute"/>
            <person name="Lucas S."/>
            <person name="Copeland A."/>
            <person name="Lapidus A."/>
            <person name="Glavina del Rio T."/>
            <person name="Dalin E."/>
            <person name="Tice H."/>
            <person name="Bruce D."/>
            <person name="Goodwin L."/>
            <person name="Pitluck S."/>
            <person name="Schmutz J."/>
            <person name="Larimer F."/>
            <person name="Land M."/>
            <person name="Hauser L."/>
            <person name="Kyrpides N."/>
            <person name="Anderson I."/>
            <person name="Liu Z."/>
            <person name="Li T."/>
            <person name="Zhao F."/>
            <person name="Overmann J."/>
            <person name="Bryant D.A."/>
            <person name="Richardson P."/>
        </authorList>
    </citation>
    <scope>NUCLEOTIDE SEQUENCE [LARGE SCALE GENOMIC DNA]</scope>
    <source>
        <strain evidence="2">DSM 271</strain>
    </source>
</reference>
<dbReference type="RefSeq" id="WP_012506717.1">
    <property type="nucleotide sequence ID" value="NC_011059.1"/>
</dbReference>
<dbReference type="eggNOG" id="COG0572">
    <property type="taxonomic scope" value="Bacteria"/>
</dbReference>
<dbReference type="AlphaFoldDB" id="B4S684"/>
<organism evidence="2 3">
    <name type="scientific">Prosthecochloris aestuarii (strain DSM 271 / SK 413)</name>
    <dbReference type="NCBI Taxonomy" id="290512"/>
    <lineage>
        <taxon>Bacteria</taxon>
        <taxon>Pseudomonadati</taxon>
        <taxon>Chlorobiota</taxon>
        <taxon>Chlorobiia</taxon>
        <taxon>Chlorobiales</taxon>
        <taxon>Chlorobiaceae</taxon>
        <taxon>Prosthecochloris</taxon>
    </lineage>
</organism>
<evidence type="ECO:0000313" key="2">
    <source>
        <dbReference type="EMBL" id="ACF47186.1"/>
    </source>
</evidence>
<dbReference type="HOGENOM" id="CLU_112796_0_0_10"/>
<protein>
    <submittedName>
        <fullName evidence="2">Phosphoribulokinase/uridine kinase</fullName>
    </submittedName>
</protein>
<dbReference type="GO" id="GO:0005524">
    <property type="term" value="F:ATP binding"/>
    <property type="evidence" value="ECO:0007669"/>
    <property type="project" value="InterPro"/>
</dbReference>
<name>B4S684_PROA2</name>
<keyword evidence="3" id="KW-1185">Reference proteome</keyword>
<dbReference type="EMBL" id="CP001108">
    <property type="protein sequence ID" value="ACF47186.1"/>
    <property type="molecule type" value="Genomic_DNA"/>
</dbReference>
<dbReference type="KEGG" id="paa:Paes_2184"/>
<dbReference type="Proteomes" id="UP000002725">
    <property type="component" value="Chromosome"/>
</dbReference>
<dbReference type="GO" id="GO:0016301">
    <property type="term" value="F:kinase activity"/>
    <property type="evidence" value="ECO:0007669"/>
    <property type="project" value="UniProtKB-KW"/>
</dbReference>
<evidence type="ECO:0000313" key="3">
    <source>
        <dbReference type="Proteomes" id="UP000002725"/>
    </source>
</evidence>
<dbReference type="InterPro" id="IPR006083">
    <property type="entry name" value="PRK/URK"/>
</dbReference>
<dbReference type="InterPro" id="IPR027417">
    <property type="entry name" value="P-loop_NTPase"/>
</dbReference>
<accession>B4S684</accession>
<dbReference type="STRING" id="290512.Paes_2184"/>
<dbReference type="Pfam" id="PF00485">
    <property type="entry name" value="PRK"/>
    <property type="match status" value="1"/>
</dbReference>
<gene>
    <name evidence="2" type="ordered locus">Paes_2184</name>
</gene>
<dbReference type="SUPFAM" id="SSF52540">
    <property type="entry name" value="P-loop containing nucleoside triphosphate hydrolases"/>
    <property type="match status" value="1"/>
</dbReference>
<proteinExistence type="predicted"/>
<dbReference type="Gene3D" id="3.40.50.300">
    <property type="entry name" value="P-loop containing nucleotide triphosphate hydrolases"/>
    <property type="match status" value="1"/>
</dbReference>